<keyword evidence="7 11" id="KW-0297">G-protein coupled receptor</keyword>
<feature type="transmembrane region" description="Helical" evidence="11">
    <location>
        <begin position="323"/>
        <end position="343"/>
    </location>
</feature>
<protein>
    <recommendedName>
        <fullName evidence="11">Vomeronasal type-1 receptor</fullName>
    </recommendedName>
</protein>
<evidence type="ECO:0000256" key="5">
    <source>
        <dbReference type="ARBA" id="ARBA00022692"/>
    </source>
</evidence>
<dbReference type="Pfam" id="PF03402">
    <property type="entry name" value="V1R"/>
    <property type="match status" value="1"/>
</dbReference>
<keyword evidence="3 11" id="KW-1003">Cell membrane</keyword>
<dbReference type="Gene3D" id="1.20.1070.10">
    <property type="entry name" value="Rhodopsin 7-helix transmembrane proteins"/>
    <property type="match status" value="1"/>
</dbReference>
<keyword evidence="10 11" id="KW-0807">Transducer</keyword>
<evidence type="ECO:0000256" key="9">
    <source>
        <dbReference type="ARBA" id="ARBA00023170"/>
    </source>
</evidence>
<evidence type="ECO:0000256" key="2">
    <source>
        <dbReference type="ARBA" id="ARBA00010663"/>
    </source>
</evidence>
<evidence type="ECO:0000313" key="13">
    <source>
        <dbReference type="RefSeq" id="XP_008522456.2"/>
    </source>
</evidence>
<organism evidence="12 13">
    <name type="scientific">Equus przewalskii</name>
    <name type="common">Przewalski's horse</name>
    <name type="synonym">Equus caballus przewalskii</name>
    <dbReference type="NCBI Taxonomy" id="9798"/>
    <lineage>
        <taxon>Eukaryota</taxon>
        <taxon>Metazoa</taxon>
        <taxon>Chordata</taxon>
        <taxon>Craniata</taxon>
        <taxon>Vertebrata</taxon>
        <taxon>Euteleostomi</taxon>
        <taxon>Mammalia</taxon>
        <taxon>Eutheria</taxon>
        <taxon>Laurasiatheria</taxon>
        <taxon>Perissodactyla</taxon>
        <taxon>Equidae</taxon>
        <taxon>Equus</taxon>
    </lineage>
</organism>
<feature type="transmembrane region" description="Helical" evidence="11">
    <location>
        <begin position="185"/>
        <end position="208"/>
    </location>
</feature>
<keyword evidence="4 11" id="KW-0589">Pheromone response</keyword>
<evidence type="ECO:0000256" key="6">
    <source>
        <dbReference type="ARBA" id="ARBA00022989"/>
    </source>
</evidence>
<evidence type="ECO:0000256" key="11">
    <source>
        <dbReference type="RuleBase" id="RU364061"/>
    </source>
</evidence>
<dbReference type="Proteomes" id="UP001652662">
    <property type="component" value="Chromosome 9"/>
</dbReference>
<feature type="transmembrane region" description="Helical" evidence="11">
    <location>
        <begin position="291"/>
        <end position="317"/>
    </location>
</feature>
<comment type="subcellular location">
    <subcellularLocation>
        <location evidence="1 11">Cell membrane</location>
        <topology evidence="1 11">Multi-pass membrane protein</topology>
    </subcellularLocation>
</comment>
<keyword evidence="6 11" id="KW-1133">Transmembrane helix</keyword>
<feature type="transmembrane region" description="Helical" evidence="11">
    <location>
        <begin position="247"/>
        <end position="265"/>
    </location>
</feature>
<evidence type="ECO:0000313" key="12">
    <source>
        <dbReference type="Proteomes" id="UP001652662"/>
    </source>
</evidence>
<evidence type="ECO:0000256" key="7">
    <source>
        <dbReference type="ARBA" id="ARBA00023040"/>
    </source>
</evidence>
<reference evidence="13" key="1">
    <citation type="submission" date="2025-08" db="UniProtKB">
        <authorList>
            <consortium name="RefSeq"/>
        </authorList>
    </citation>
    <scope>IDENTIFICATION</scope>
    <source>
        <tissue evidence="13">Blood</tissue>
    </source>
</reference>
<evidence type="ECO:0000256" key="8">
    <source>
        <dbReference type="ARBA" id="ARBA00023136"/>
    </source>
</evidence>
<dbReference type="PRINTS" id="PR01534">
    <property type="entry name" value="VOMERONASL1R"/>
</dbReference>
<evidence type="ECO:0000256" key="10">
    <source>
        <dbReference type="ARBA" id="ARBA00023224"/>
    </source>
</evidence>
<proteinExistence type="inferred from homology"/>
<dbReference type="SUPFAM" id="SSF81321">
    <property type="entry name" value="Family A G protein-coupled receptor-like"/>
    <property type="match status" value="1"/>
</dbReference>
<gene>
    <name evidence="13" type="primary">LOC103553613</name>
</gene>
<comment type="similarity">
    <text evidence="2 11">Belongs to the G-protein coupled receptor 1 family.</text>
</comment>
<dbReference type="GeneID" id="103553613"/>
<dbReference type="InterPro" id="IPR004072">
    <property type="entry name" value="Vmron_rcpt_1"/>
</dbReference>
<keyword evidence="8 11" id="KW-0472">Membrane</keyword>
<keyword evidence="9 11" id="KW-0675">Receptor</keyword>
<comment type="caution">
    <text evidence="11">Lacks conserved residue(s) required for the propagation of feature annotation.</text>
</comment>
<evidence type="ECO:0000256" key="1">
    <source>
        <dbReference type="ARBA" id="ARBA00004651"/>
    </source>
</evidence>
<evidence type="ECO:0000256" key="3">
    <source>
        <dbReference type="ARBA" id="ARBA00022475"/>
    </source>
</evidence>
<sequence>MEPKPLSQAHLSHLDTCTGAATAVPVLGAKPHLVKSSSFQNPYGQGKLRVITALESLRVPKGWSDPQPQRYRCYCSWDPWKFIPPLSLQFYSAHWTQGETYDLILNQLVFANSLVLFSKGIPQTMVAFGLKYFLDNAARKLVFYYHRMGTGVSFSTICLLNGVQAIKLNPSICRWMNLKLRSRNFIGFCCFLCWILHLLVNSCMPIIVNGPLKCKNLSVENNCGYCSWTMPGRFSSLYTVIYFSPDFMSLVFMVWASGSMVFILLRHKKRVQHIHSNRVPPRLSHEARATYAILILVSSFVTFYSIYAILTLWMTLVTNPGQWMVNISVLIASCFPAFSPFVLMITDTRISVLLCLKVKNKSFSSSSYSAMNL</sequence>
<dbReference type="PANTHER" id="PTHR24062">
    <property type="entry name" value="VOMERONASAL TYPE-1 RECEPTOR"/>
    <property type="match status" value="1"/>
</dbReference>
<accession>A0ABM2F072</accession>
<name>A0ABM2F072_EQUPR</name>
<keyword evidence="5 11" id="KW-0812">Transmembrane</keyword>
<keyword evidence="12" id="KW-1185">Reference proteome</keyword>
<dbReference type="RefSeq" id="XP_008522456.2">
    <property type="nucleotide sequence ID" value="XM_008524234.2"/>
</dbReference>
<evidence type="ECO:0000256" key="4">
    <source>
        <dbReference type="ARBA" id="ARBA00022507"/>
    </source>
</evidence>